<accession>A0ACC2IEI6</accession>
<keyword evidence="2" id="KW-1185">Reference proteome</keyword>
<organism evidence="1 2">
    <name type="scientific">Boeremia exigua</name>
    <dbReference type="NCBI Taxonomy" id="749465"/>
    <lineage>
        <taxon>Eukaryota</taxon>
        <taxon>Fungi</taxon>
        <taxon>Dikarya</taxon>
        <taxon>Ascomycota</taxon>
        <taxon>Pezizomycotina</taxon>
        <taxon>Dothideomycetes</taxon>
        <taxon>Pleosporomycetidae</taxon>
        <taxon>Pleosporales</taxon>
        <taxon>Pleosporineae</taxon>
        <taxon>Didymellaceae</taxon>
        <taxon>Boeremia</taxon>
    </lineage>
</organism>
<proteinExistence type="predicted"/>
<name>A0ACC2IEI6_9PLEO</name>
<evidence type="ECO:0000313" key="1">
    <source>
        <dbReference type="EMBL" id="KAJ8113564.1"/>
    </source>
</evidence>
<protein>
    <submittedName>
        <fullName evidence="1">Uncharacterized protein</fullName>
    </submittedName>
</protein>
<dbReference type="EMBL" id="JAPHNI010000245">
    <property type="protein sequence ID" value="KAJ8113564.1"/>
    <property type="molecule type" value="Genomic_DNA"/>
</dbReference>
<evidence type="ECO:0000313" key="2">
    <source>
        <dbReference type="Proteomes" id="UP001153331"/>
    </source>
</evidence>
<comment type="caution">
    <text evidence="1">The sequence shown here is derived from an EMBL/GenBank/DDBJ whole genome shotgun (WGS) entry which is preliminary data.</text>
</comment>
<dbReference type="Proteomes" id="UP001153331">
    <property type="component" value="Unassembled WGS sequence"/>
</dbReference>
<gene>
    <name evidence="1" type="ORF">OPT61_g4332</name>
</gene>
<sequence>MKPSTLLYTALGLLSPIATSAIELNPDDPESIKSATKIVAAGVRDWYTGDRVGDTPGNLPDPYYWWLCGAMFGSLVDYWYYTGDDTYNAITRQAIVHQIGNPKAFMPANQTSTLGNDDQAFWGMTAMSAAENKLPDVEGEMSWLSLAIAVFNTQVPRWNPSTCGGGLNWQIFQFNNGFDYKNTISNGAFFNIAARLAKYTGNATYAEWATKAYDWEQNIGLISSDFHFFDGTTERVNCTEVNHIQWTYNAGIHMSGAAAMWNLSETTGDSATAALWRGRLEGIIKGTSVFYTADGAPDVMIEVACERNGLCDHDQRSFKAYLARWMGFTMLTASWTRESLMPRLRASAVAAAKQCGPGKGGCGLRWWRGGVNDGEVGVGEQMSALEVMQNLLIGQVAGPVGEQTGGISKNDPTAGSDGGRLTVEHDPITTGDKAGAGFLTVLVLAFLFGGGCTPAASPPINSRPASFVEQVRAPANQLEAPTIKLNLAHRVLQQRPVLTDQALSSFSCSRQLRCDTNVGAGLSFVGSYSAQTPSISSRAPYVLWQSRTVCQDSGIQNLHRLSTPSSHERVRDSNTGSGPLISGEGRQLRRIMDVKENTSDEPWLAPDVQMVLWFVLLCCLMEGIVSGFQWWRGGDNSTRGRSRADAKIRRGGVQRVDEDEDDEMNIPVL</sequence>
<reference evidence="1" key="1">
    <citation type="submission" date="2022-11" db="EMBL/GenBank/DDBJ databases">
        <title>Genome Sequence of Boeremia exigua.</title>
        <authorList>
            <person name="Buettner E."/>
        </authorList>
    </citation>
    <scope>NUCLEOTIDE SEQUENCE</scope>
    <source>
        <strain evidence="1">CU02</strain>
    </source>
</reference>